<feature type="domain" description="CRAL-TRIO" evidence="1">
    <location>
        <begin position="90"/>
        <end position="255"/>
    </location>
</feature>
<dbReference type="PROSITE" id="PS50191">
    <property type="entry name" value="CRAL_TRIO"/>
    <property type="match status" value="1"/>
</dbReference>
<dbReference type="SUPFAM" id="SSF52087">
    <property type="entry name" value="CRAL/TRIO domain"/>
    <property type="match status" value="1"/>
</dbReference>
<reference evidence="2" key="1">
    <citation type="journal article" date="2023" name="G3 (Bethesda)">
        <title>Whole genome assemblies of Zophobas morio and Tenebrio molitor.</title>
        <authorList>
            <person name="Kaur S."/>
            <person name="Stinson S.A."/>
            <person name="diCenzo G.C."/>
        </authorList>
    </citation>
    <scope>NUCLEOTIDE SEQUENCE</scope>
    <source>
        <strain evidence="2">QUZm001</strain>
    </source>
</reference>
<dbReference type="PRINTS" id="PR00180">
    <property type="entry name" value="CRETINALDHBP"/>
</dbReference>
<dbReference type="GO" id="GO:0016020">
    <property type="term" value="C:membrane"/>
    <property type="evidence" value="ECO:0007669"/>
    <property type="project" value="TreeGrafter"/>
</dbReference>
<keyword evidence="3" id="KW-1185">Reference proteome</keyword>
<dbReference type="SUPFAM" id="SSF46938">
    <property type="entry name" value="CRAL/TRIO N-terminal domain"/>
    <property type="match status" value="1"/>
</dbReference>
<comment type="caution">
    <text evidence="2">The sequence shown here is derived from an EMBL/GenBank/DDBJ whole genome shotgun (WGS) entry which is preliminary data.</text>
</comment>
<dbReference type="SMART" id="SM00516">
    <property type="entry name" value="SEC14"/>
    <property type="match status" value="1"/>
</dbReference>
<dbReference type="Gene3D" id="3.40.525.10">
    <property type="entry name" value="CRAL-TRIO lipid binding domain"/>
    <property type="match status" value="1"/>
</dbReference>
<name>A0AA38IFA1_9CUCU</name>
<dbReference type="GO" id="GO:1902936">
    <property type="term" value="F:phosphatidylinositol bisphosphate binding"/>
    <property type="evidence" value="ECO:0007669"/>
    <property type="project" value="TreeGrafter"/>
</dbReference>
<evidence type="ECO:0000313" key="2">
    <source>
        <dbReference type="EMBL" id="KAJ3655637.1"/>
    </source>
</evidence>
<dbReference type="InterPro" id="IPR011074">
    <property type="entry name" value="CRAL/TRIO_N_dom"/>
</dbReference>
<protein>
    <recommendedName>
        <fullName evidence="1">CRAL-TRIO domain-containing protein</fullName>
    </recommendedName>
</protein>
<evidence type="ECO:0000313" key="3">
    <source>
        <dbReference type="Proteomes" id="UP001168821"/>
    </source>
</evidence>
<dbReference type="Gene3D" id="1.20.5.1200">
    <property type="entry name" value="Alpha-tocopherol transfer"/>
    <property type="match status" value="1"/>
</dbReference>
<dbReference type="AlphaFoldDB" id="A0AA38IFA1"/>
<proteinExistence type="predicted"/>
<evidence type="ECO:0000259" key="1">
    <source>
        <dbReference type="PROSITE" id="PS50191"/>
    </source>
</evidence>
<sequence>MPIRELSKELQEVAIKELNEDPQRIQSDLAYIKEWLSKQPHLKARTDDQFLIAFLRGTKFSLERTKEKLDMHYTLKTITPEIYHNRDPFAPEVQKILKLGVMLPLPKLISPDGPRLSLARNGLMEKHKIEQADIFKVSTMMQDILLLEDDNLAVSGFMMVQDMSDMSLGFVKSLSISLTKKAMTCFQHGYPNRIKGGHSFNITGVFEVLFNMIKPFLTEKLKRRMCVYDTLEELYKVIPREVLPEEYGGQGGKIEDIAAYWKAKIESYRDWFVEDEKYGTDEKKRPGKPKTAESVFGLEGSFRQLAVD</sequence>
<dbReference type="SMART" id="SM01100">
    <property type="entry name" value="CRAL_TRIO_N"/>
    <property type="match status" value="1"/>
</dbReference>
<dbReference type="Gene3D" id="1.10.8.20">
    <property type="entry name" value="N-terminal domain of phosphatidylinositol transfer protein sec14p"/>
    <property type="match status" value="1"/>
</dbReference>
<gene>
    <name evidence="2" type="ORF">Zmor_014758</name>
</gene>
<dbReference type="Proteomes" id="UP001168821">
    <property type="component" value="Unassembled WGS sequence"/>
</dbReference>
<accession>A0AA38IFA1</accession>
<organism evidence="2 3">
    <name type="scientific">Zophobas morio</name>
    <dbReference type="NCBI Taxonomy" id="2755281"/>
    <lineage>
        <taxon>Eukaryota</taxon>
        <taxon>Metazoa</taxon>
        <taxon>Ecdysozoa</taxon>
        <taxon>Arthropoda</taxon>
        <taxon>Hexapoda</taxon>
        <taxon>Insecta</taxon>
        <taxon>Pterygota</taxon>
        <taxon>Neoptera</taxon>
        <taxon>Endopterygota</taxon>
        <taxon>Coleoptera</taxon>
        <taxon>Polyphaga</taxon>
        <taxon>Cucujiformia</taxon>
        <taxon>Tenebrionidae</taxon>
        <taxon>Zophobas</taxon>
    </lineage>
</organism>
<dbReference type="PANTHER" id="PTHR10174:SF216">
    <property type="entry name" value="CRAL-TRIO DOMAIN-CONTAINING PROTEIN-RELATED"/>
    <property type="match status" value="1"/>
</dbReference>
<dbReference type="InterPro" id="IPR036865">
    <property type="entry name" value="CRAL-TRIO_dom_sf"/>
</dbReference>
<dbReference type="EMBL" id="JALNTZ010000004">
    <property type="protein sequence ID" value="KAJ3655637.1"/>
    <property type="molecule type" value="Genomic_DNA"/>
</dbReference>
<dbReference type="PANTHER" id="PTHR10174">
    <property type="entry name" value="ALPHA-TOCOPHEROL TRANSFER PROTEIN-RELATED"/>
    <property type="match status" value="1"/>
</dbReference>
<dbReference type="CDD" id="cd00170">
    <property type="entry name" value="SEC14"/>
    <property type="match status" value="1"/>
</dbReference>
<dbReference type="InterPro" id="IPR036273">
    <property type="entry name" value="CRAL/TRIO_N_dom_sf"/>
</dbReference>
<dbReference type="Pfam" id="PF00650">
    <property type="entry name" value="CRAL_TRIO"/>
    <property type="match status" value="1"/>
</dbReference>
<dbReference type="InterPro" id="IPR001251">
    <property type="entry name" value="CRAL-TRIO_dom"/>
</dbReference>